<keyword evidence="2" id="KW-1185">Reference proteome</keyword>
<sequence>MHHRVTQIAILFLLLITELSYSQDNNYIPIVDGGLVQREVYLFKTKNGWTFTNNKGKQYPFFFKEISSIKNGVVAYCNKRTIGKGDYFPCQDEGTIHVFQIMKEMGIIDKHYLQDMSSFDEQEFEIMQIGEFGYATKNGKYAKVSRYGSILTEFKYDNENLNSYTELTKKKRHIMVVIDAFSGQEIFQTKDSLVTYWNPNNYLVKNIKTKTYYLTYNSKTYKVSENFSRLNGLPIDSNVFTYKSNDQKFNYGFATLDGGKIKSSLIPLTNFYKGHCIALEKIKEPDSKNYYGEKINGKVITTFILIDEKLETIKILTNFKYLDGNYFNKYGNIIVDNNTCRFVIDYNGSIVIPPVKFDNRMKEVYEGLYDVQDYSYTKTKESEEIINYYNQKGEKVVDPNWGYAPKYLDFKVGKNANYIMYGKHQLITLDKENRIISKNF</sequence>
<evidence type="ECO:0008006" key="3">
    <source>
        <dbReference type="Google" id="ProtNLM"/>
    </source>
</evidence>
<name>A0ABP7UX38_9FLAO</name>
<accession>A0ABP7UX38</accession>
<reference evidence="2" key="1">
    <citation type="journal article" date="2019" name="Int. J. Syst. Evol. Microbiol.">
        <title>The Global Catalogue of Microorganisms (GCM) 10K type strain sequencing project: providing services to taxonomists for standard genome sequencing and annotation.</title>
        <authorList>
            <consortium name="The Broad Institute Genomics Platform"/>
            <consortium name="The Broad Institute Genome Sequencing Center for Infectious Disease"/>
            <person name="Wu L."/>
            <person name="Ma J."/>
        </authorList>
    </citation>
    <scope>NUCLEOTIDE SEQUENCE [LARGE SCALE GENOMIC DNA]</scope>
    <source>
        <strain evidence="2">JCM 17068</strain>
    </source>
</reference>
<evidence type="ECO:0000313" key="2">
    <source>
        <dbReference type="Proteomes" id="UP001500426"/>
    </source>
</evidence>
<evidence type="ECO:0000313" key="1">
    <source>
        <dbReference type="EMBL" id="GAA4054559.1"/>
    </source>
</evidence>
<protein>
    <recommendedName>
        <fullName evidence="3">WG repeat-containing protein</fullName>
    </recommendedName>
</protein>
<gene>
    <name evidence="1" type="ORF">GCM10022388_21240</name>
</gene>
<dbReference type="EMBL" id="BAABCS010000020">
    <property type="protein sequence ID" value="GAA4054559.1"/>
    <property type="molecule type" value="Genomic_DNA"/>
</dbReference>
<comment type="caution">
    <text evidence="1">The sequence shown here is derived from an EMBL/GenBank/DDBJ whole genome shotgun (WGS) entry which is preliminary data.</text>
</comment>
<dbReference type="RefSeq" id="WP_345094385.1">
    <property type="nucleotide sequence ID" value="NZ_BAABCS010000020.1"/>
</dbReference>
<proteinExistence type="predicted"/>
<organism evidence="1 2">
    <name type="scientific">Flavobacterium chungnamense</name>
    <dbReference type="NCBI Taxonomy" id="706182"/>
    <lineage>
        <taxon>Bacteria</taxon>
        <taxon>Pseudomonadati</taxon>
        <taxon>Bacteroidota</taxon>
        <taxon>Flavobacteriia</taxon>
        <taxon>Flavobacteriales</taxon>
        <taxon>Flavobacteriaceae</taxon>
        <taxon>Flavobacterium</taxon>
    </lineage>
</organism>
<dbReference type="Proteomes" id="UP001500426">
    <property type="component" value="Unassembled WGS sequence"/>
</dbReference>